<dbReference type="Pfam" id="PF00392">
    <property type="entry name" value="GntR"/>
    <property type="match status" value="1"/>
</dbReference>
<sequence>MSHPTPLARLEPGESLTERTYEALRDAILHNALPPGTALSVPSLARQLNVSRTPVREAVQRLIHEGLARHETHRGAQVSAVDIEDLRQLYLVREMLEGLAARLAAERLDADALAGLRGILDEHEEVLAAGGDDAAHIDLDMRFHRRLRDIAGNPHLAAALEPIAGRSHMALHSLWRAEEAPRLALEEHRRIVDAMAGGDPALAEEAARQHISRLRVRLSRSTPRGPQDRDAEAADRVAGSEGARPEGTGGGAPA</sequence>
<dbReference type="SUPFAM" id="SSF48008">
    <property type="entry name" value="GntR ligand-binding domain-like"/>
    <property type="match status" value="1"/>
</dbReference>
<feature type="compositionally biased region" description="Basic and acidic residues" evidence="4">
    <location>
        <begin position="226"/>
        <end position="235"/>
    </location>
</feature>
<evidence type="ECO:0000259" key="5">
    <source>
        <dbReference type="PROSITE" id="PS50949"/>
    </source>
</evidence>
<proteinExistence type="predicted"/>
<dbReference type="InterPro" id="IPR008920">
    <property type="entry name" value="TF_FadR/GntR_C"/>
</dbReference>
<keyword evidence="1" id="KW-0805">Transcription regulation</keyword>
<name>A0ABT4THP4_9ACTN</name>
<protein>
    <submittedName>
        <fullName evidence="6">GntR family transcriptional regulator</fullName>
    </submittedName>
</protein>
<dbReference type="InterPro" id="IPR036390">
    <property type="entry name" value="WH_DNA-bd_sf"/>
</dbReference>
<evidence type="ECO:0000256" key="4">
    <source>
        <dbReference type="SAM" id="MobiDB-lite"/>
    </source>
</evidence>
<dbReference type="CDD" id="cd07377">
    <property type="entry name" value="WHTH_GntR"/>
    <property type="match status" value="1"/>
</dbReference>
<organism evidence="6 7">
    <name type="scientific">Nocardiopsis suaedae</name>
    <dbReference type="NCBI Taxonomy" id="3018444"/>
    <lineage>
        <taxon>Bacteria</taxon>
        <taxon>Bacillati</taxon>
        <taxon>Actinomycetota</taxon>
        <taxon>Actinomycetes</taxon>
        <taxon>Streptosporangiales</taxon>
        <taxon>Nocardiopsidaceae</taxon>
        <taxon>Nocardiopsis</taxon>
    </lineage>
</organism>
<evidence type="ECO:0000256" key="3">
    <source>
        <dbReference type="ARBA" id="ARBA00023163"/>
    </source>
</evidence>
<feature type="region of interest" description="Disordered" evidence="4">
    <location>
        <begin position="214"/>
        <end position="254"/>
    </location>
</feature>
<evidence type="ECO:0000313" key="6">
    <source>
        <dbReference type="EMBL" id="MDA2804228.1"/>
    </source>
</evidence>
<comment type="caution">
    <text evidence="6">The sequence shown here is derived from an EMBL/GenBank/DDBJ whole genome shotgun (WGS) entry which is preliminary data.</text>
</comment>
<feature type="domain" description="HTH gntR-type" evidence="5">
    <location>
        <begin position="14"/>
        <end position="81"/>
    </location>
</feature>
<evidence type="ECO:0000256" key="1">
    <source>
        <dbReference type="ARBA" id="ARBA00023015"/>
    </source>
</evidence>
<gene>
    <name evidence="6" type="ORF">O4U47_06860</name>
</gene>
<dbReference type="Gene3D" id="1.10.10.10">
    <property type="entry name" value="Winged helix-like DNA-binding domain superfamily/Winged helix DNA-binding domain"/>
    <property type="match status" value="1"/>
</dbReference>
<dbReference type="Gene3D" id="1.20.120.530">
    <property type="entry name" value="GntR ligand-binding domain-like"/>
    <property type="match status" value="1"/>
</dbReference>
<dbReference type="InterPro" id="IPR036388">
    <property type="entry name" value="WH-like_DNA-bd_sf"/>
</dbReference>
<dbReference type="Pfam" id="PF07729">
    <property type="entry name" value="FCD"/>
    <property type="match status" value="1"/>
</dbReference>
<dbReference type="SUPFAM" id="SSF46785">
    <property type="entry name" value="Winged helix' DNA-binding domain"/>
    <property type="match status" value="1"/>
</dbReference>
<reference evidence="6" key="1">
    <citation type="submission" date="2023-01" db="EMBL/GenBank/DDBJ databases">
        <title>Draft genome sequence of Nocardiopsis sp. LSu2-4 isolated from halophytes.</title>
        <authorList>
            <person name="Duangmal K."/>
            <person name="Chantavorakit T."/>
        </authorList>
    </citation>
    <scope>NUCLEOTIDE SEQUENCE</scope>
    <source>
        <strain evidence="6">LSu2-4</strain>
    </source>
</reference>
<dbReference type="InterPro" id="IPR011711">
    <property type="entry name" value="GntR_C"/>
</dbReference>
<evidence type="ECO:0000256" key="2">
    <source>
        <dbReference type="ARBA" id="ARBA00023125"/>
    </source>
</evidence>
<keyword evidence="2" id="KW-0238">DNA-binding</keyword>
<dbReference type="SMART" id="SM00895">
    <property type="entry name" value="FCD"/>
    <property type="match status" value="1"/>
</dbReference>
<dbReference type="PANTHER" id="PTHR43537:SF45">
    <property type="entry name" value="GNTR FAMILY REGULATORY PROTEIN"/>
    <property type="match status" value="1"/>
</dbReference>
<dbReference type="InterPro" id="IPR000524">
    <property type="entry name" value="Tscrpt_reg_HTH_GntR"/>
</dbReference>
<dbReference type="PANTHER" id="PTHR43537">
    <property type="entry name" value="TRANSCRIPTIONAL REGULATOR, GNTR FAMILY"/>
    <property type="match status" value="1"/>
</dbReference>
<keyword evidence="7" id="KW-1185">Reference proteome</keyword>
<evidence type="ECO:0000313" key="7">
    <source>
        <dbReference type="Proteomes" id="UP001165685"/>
    </source>
</evidence>
<dbReference type="SMART" id="SM00345">
    <property type="entry name" value="HTH_GNTR"/>
    <property type="match status" value="1"/>
</dbReference>
<keyword evidence="3" id="KW-0804">Transcription</keyword>
<accession>A0ABT4THP4</accession>
<dbReference type="EMBL" id="JAQFWP010000009">
    <property type="protein sequence ID" value="MDA2804228.1"/>
    <property type="molecule type" value="Genomic_DNA"/>
</dbReference>
<dbReference type="PROSITE" id="PS50949">
    <property type="entry name" value="HTH_GNTR"/>
    <property type="match status" value="1"/>
</dbReference>
<dbReference type="Proteomes" id="UP001165685">
    <property type="component" value="Unassembled WGS sequence"/>
</dbReference>
<dbReference type="RefSeq" id="WP_270676755.1">
    <property type="nucleotide sequence ID" value="NZ_JAQFWP010000009.1"/>
</dbReference>